<evidence type="ECO:0000313" key="1">
    <source>
        <dbReference type="EMBL" id="MFD1316104.1"/>
    </source>
</evidence>
<dbReference type="Gene3D" id="1.20.1440.60">
    <property type="entry name" value="23S rRNA-intervening sequence"/>
    <property type="match status" value="1"/>
</dbReference>
<sequence>MAVIRVHTDLDVYKSSFESAMEIFEWSKKFPKSEQYSLTDQIRRASRSVSVNIAEAWRHRRYSKLFISKLSIAEGEAAEVQVWLDFALACDYIESDMRNLLIEKYDHIIGKIVNMINNPENWVL</sequence>
<dbReference type="Pfam" id="PF05635">
    <property type="entry name" value="23S_rRNA_IVP"/>
    <property type="match status" value="1"/>
</dbReference>
<gene>
    <name evidence="1" type="ORF">ACFQ39_10780</name>
</gene>
<proteinExistence type="predicted"/>
<dbReference type="PANTHER" id="PTHR38471:SF2">
    <property type="entry name" value="FOUR HELIX BUNDLE PROTEIN"/>
    <property type="match status" value="1"/>
</dbReference>
<evidence type="ECO:0000313" key="2">
    <source>
        <dbReference type="Proteomes" id="UP001597201"/>
    </source>
</evidence>
<dbReference type="SUPFAM" id="SSF158446">
    <property type="entry name" value="IVS-encoded protein-like"/>
    <property type="match status" value="1"/>
</dbReference>
<dbReference type="InterPro" id="IPR036583">
    <property type="entry name" value="23S_rRNA_IVS_sf"/>
</dbReference>
<dbReference type="PANTHER" id="PTHR38471">
    <property type="entry name" value="FOUR HELIX BUNDLE PROTEIN"/>
    <property type="match status" value="1"/>
</dbReference>
<dbReference type="NCBIfam" id="TIGR02436">
    <property type="entry name" value="four helix bundle protein"/>
    <property type="match status" value="1"/>
</dbReference>
<reference evidence="2" key="1">
    <citation type="journal article" date="2019" name="Int. J. Syst. Evol. Microbiol.">
        <title>The Global Catalogue of Microorganisms (GCM) 10K type strain sequencing project: providing services to taxonomists for standard genome sequencing and annotation.</title>
        <authorList>
            <consortium name="The Broad Institute Genomics Platform"/>
            <consortium name="The Broad Institute Genome Sequencing Center for Infectious Disease"/>
            <person name="Wu L."/>
            <person name="Ma J."/>
        </authorList>
    </citation>
    <scope>NUCLEOTIDE SEQUENCE [LARGE SCALE GENOMIC DNA]</scope>
    <source>
        <strain evidence="2">CCUG 61485</strain>
    </source>
</reference>
<dbReference type="EMBL" id="JBHTMY010000003">
    <property type="protein sequence ID" value="MFD1316104.1"/>
    <property type="molecule type" value="Genomic_DNA"/>
</dbReference>
<keyword evidence="2" id="KW-1185">Reference proteome</keyword>
<dbReference type="Proteomes" id="UP001597201">
    <property type="component" value="Unassembled WGS sequence"/>
</dbReference>
<accession>A0ABW3Y368</accession>
<name>A0ABW3Y368_9FLAO</name>
<dbReference type="InterPro" id="IPR012657">
    <property type="entry name" value="23S_rRNA-intervening_sequence"/>
</dbReference>
<comment type="caution">
    <text evidence="1">The sequence shown here is derived from an EMBL/GenBank/DDBJ whole genome shotgun (WGS) entry which is preliminary data.</text>
</comment>
<dbReference type="CDD" id="cd16377">
    <property type="entry name" value="23S_rRNA_IVP_like"/>
    <property type="match status" value="1"/>
</dbReference>
<protein>
    <submittedName>
        <fullName evidence="1">Four helix bundle protein</fullName>
    </submittedName>
</protein>
<organism evidence="1 2">
    <name type="scientific">Namhaeicola litoreus</name>
    <dbReference type="NCBI Taxonomy" id="1052145"/>
    <lineage>
        <taxon>Bacteria</taxon>
        <taxon>Pseudomonadati</taxon>
        <taxon>Bacteroidota</taxon>
        <taxon>Flavobacteriia</taxon>
        <taxon>Flavobacteriales</taxon>
        <taxon>Flavobacteriaceae</taxon>
        <taxon>Namhaeicola</taxon>
    </lineage>
</organism>
<dbReference type="RefSeq" id="WP_377178906.1">
    <property type="nucleotide sequence ID" value="NZ_JBHTMY010000003.1"/>
</dbReference>